<reference evidence="9" key="1">
    <citation type="submission" date="2013-07" db="EMBL/GenBank/DDBJ databases">
        <title>The genome of Eucalyptus grandis.</title>
        <authorList>
            <person name="Schmutz J."/>
            <person name="Hayes R."/>
            <person name="Myburg A."/>
            <person name="Tuskan G."/>
            <person name="Grattapaglia D."/>
            <person name="Rokhsar D.S."/>
        </authorList>
    </citation>
    <scope>NUCLEOTIDE SEQUENCE</scope>
    <source>
        <tissue evidence="9">Leaf extractions</tissue>
    </source>
</reference>
<evidence type="ECO:0000256" key="3">
    <source>
        <dbReference type="ARBA" id="ARBA00022824"/>
    </source>
</evidence>
<feature type="transmembrane region" description="Helical" evidence="6">
    <location>
        <begin position="58"/>
        <end position="74"/>
    </location>
</feature>
<dbReference type="OrthoDB" id="567788at2759"/>
<evidence type="ECO:0000256" key="2">
    <source>
        <dbReference type="ARBA" id="ARBA00022692"/>
    </source>
</evidence>
<feature type="transmembrane region" description="Helical" evidence="6">
    <location>
        <begin position="152"/>
        <end position="170"/>
    </location>
</feature>
<dbReference type="OMA" id="IHRQFSK"/>
<evidence type="ECO:0000259" key="8">
    <source>
        <dbReference type="PROSITE" id="PS50845"/>
    </source>
</evidence>
<feature type="transmembrane region" description="Helical" evidence="6">
    <location>
        <begin position="80"/>
        <end position="104"/>
    </location>
</feature>
<feature type="compositionally biased region" description="Low complexity" evidence="7">
    <location>
        <begin position="14"/>
        <end position="25"/>
    </location>
</feature>
<sequence length="233" mass="26130">MENSADICDREEAAPSAPSASSSAPGGSDYRLFGRQSTIHQCMGGGIAADVLLWRRRHVSLGIIIVATVAWVIFERSGLSFLSICSDVLLLLIISLFIHANYAVYRNRPLPELSELVFSEEMVTNAAASFRVKINRLLLMAHDITLGKDFRLFFQVVVCLWLISAIGSFFSFYTLAYIGTIISITVPALYSRYEKHVDRFCGMLHRNFSRHYKVVDESLISKLPRGLSKDKNM</sequence>
<dbReference type="EMBL" id="KK198762">
    <property type="protein sequence ID" value="KCW50358.1"/>
    <property type="molecule type" value="Genomic_DNA"/>
</dbReference>
<dbReference type="KEGG" id="egr:104420992"/>
<keyword evidence="5 6" id="KW-0472">Membrane</keyword>
<name>A0A059A958_EUCGR</name>
<evidence type="ECO:0000256" key="6">
    <source>
        <dbReference type="RuleBase" id="RU363132"/>
    </source>
</evidence>
<dbReference type="Gramene" id="KCW50358">
    <property type="protein sequence ID" value="KCW50358"/>
    <property type="gene ID" value="EUGRSUZ_J00122"/>
</dbReference>
<dbReference type="FunCoup" id="A0A059A958">
    <property type="interactions" value="1308"/>
</dbReference>
<proteinExistence type="predicted"/>
<evidence type="ECO:0000256" key="1">
    <source>
        <dbReference type="ARBA" id="ARBA00004477"/>
    </source>
</evidence>
<dbReference type="InterPro" id="IPR045064">
    <property type="entry name" value="Reticulon-like"/>
</dbReference>
<dbReference type="PANTHER" id="PTHR10994:SF67">
    <property type="entry name" value="RETICULON-LIKE PROTEIN B16"/>
    <property type="match status" value="1"/>
</dbReference>
<feature type="transmembrane region" description="Helical" evidence="6">
    <location>
        <begin position="176"/>
        <end position="193"/>
    </location>
</feature>
<dbReference type="GO" id="GO:0009617">
    <property type="term" value="P:response to bacterium"/>
    <property type="evidence" value="ECO:0007669"/>
    <property type="project" value="InterPro"/>
</dbReference>
<dbReference type="InterPro" id="IPR003388">
    <property type="entry name" value="Reticulon"/>
</dbReference>
<evidence type="ECO:0000256" key="5">
    <source>
        <dbReference type="ARBA" id="ARBA00023136"/>
    </source>
</evidence>
<organism evidence="9">
    <name type="scientific">Eucalyptus grandis</name>
    <name type="common">Flooded gum</name>
    <dbReference type="NCBI Taxonomy" id="71139"/>
    <lineage>
        <taxon>Eukaryota</taxon>
        <taxon>Viridiplantae</taxon>
        <taxon>Streptophyta</taxon>
        <taxon>Embryophyta</taxon>
        <taxon>Tracheophyta</taxon>
        <taxon>Spermatophyta</taxon>
        <taxon>Magnoliopsida</taxon>
        <taxon>eudicotyledons</taxon>
        <taxon>Gunneridae</taxon>
        <taxon>Pentapetalae</taxon>
        <taxon>rosids</taxon>
        <taxon>malvids</taxon>
        <taxon>Myrtales</taxon>
        <taxon>Myrtaceae</taxon>
        <taxon>Myrtoideae</taxon>
        <taxon>Eucalypteae</taxon>
        <taxon>Eucalyptus</taxon>
    </lineage>
</organism>
<dbReference type="InParanoid" id="A0A059A958"/>
<accession>A0A059A958</accession>
<feature type="domain" description="Reticulon" evidence="8">
    <location>
        <begin position="48"/>
        <end position="233"/>
    </location>
</feature>
<dbReference type="Pfam" id="PF02453">
    <property type="entry name" value="Reticulon"/>
    <property type="match status" value="1"/>
</dbReference>
<keyword evidence="3 6" id="KW-0256">Endoplasmic reticulum</keyword>
<feature type="region of interest" description="Disordered" evidence="7">
    <location>
        <begin position="1"/>
        <end position="27"/>
    </location>
</feature>
<dbReference type="GO" id="GO:0005789">
    <property type="term" value="C:endoplasmic reticulum membrane"/>
    <property type="evidence" value="ECO:0007669"/>
    <property type="project" value="UniProtKB-SubCell"/>
</dbReference>
<gene>
    <name evidence="9" type="ORF">EUGRSUZ_J00122</name>
</gene>
<comment type="subcellular location">
    <subcellularLocation>
        <location evidence="1 6">Endoplasmic reticulum membrane</location>
        <topology evidence="1 6">Multi-pass membrane protein</topology>
    </subcellularLocation>
</comment>
<dbReference type="PROSITE" id="PS50845">
    <property type="entry name" value="RETICULON"/>
    <property type="match status" value="1"/>
</dbReference>
<dbReference type="eggNOG" id="KOG1792">
    <property type="taxonomic scope" value="Eukaryota"/>
</dbReference>
<protein>
    <recommendedName>
        <fullName evidence="6">Reticulon-like protein</fullName>
    </recommendedName>
</protein>
<evidence type="ECO:0000256" key="7">
    <source>
        <dbReference type="SAM" id="MobiDB-lite"/>
    </source>
</evidence>
<evidence type="ECO:0000256" key="4">
    <source>
        <dbReference type="ARBA" id="ARBA00022989"/>
    </source>
</evidence>
<keyword evidence="2 6" id="KW-0812">Transmembrane</keyword>
<keyword evidence="4 6" id="KW-1133">Transmembrane helix</keyword>
<evidence type="ECO:0000313" key="9">
    <source>
        <dbReference type="EMBL" id="KCW50358.1"/>
    </source>
</evidence>
<dbReference type="PANTHER" id="PTHR10994">
    <property type="entry name" value="RETICULON"/>
    <property type="match status" value="1"/>
</dbReference>
<dbReference type="AlphaFoldDB" id="A0A059A958"/>